<name>A0ACC0QFT7_9HYPO</name>
<comment type="caution">
    <text evidence="1">The sequence shown here is derived from an EMBL/GenBank/DDBJ whole genome shotgun (WGS) entry which is preliminary data.</text>
</comment>
<evidence type="ECO:0000313" key="1">
    <source>
        <dbReference type="EMBL" id="KAI8650918.1"/>
    </source>
</evidence>
<gene>
    <name evidence="1" type="ORF">NCS57_01427100</name>
</gene>
<dbReference type="Proteomes" id="UP001065298">
    <property type="component" value="Chromosome 12"/>
</dbReference>
<dbReference type="EMBL" id="CM046514">
    <property type="protein sequence ID" value="KAI8650918.1"/>
    <property type="molecule type" value="Genomic_DNA"/>
</dbReference>
<accession>A0ACC0QFT7</accession>
<organism evidence="1 2">
    <name type="scientific">Fusarium keratoplasticum</name>
    <dbReference type="NCBI Taxonomy" id="1328300"/>
    <lineage>
        <taxon>Eukaryota</taxon>
        <taxon>Fungi</taxon>
        <taxon>Dikarya</taxon>
        <taxon>Ascomycota</taxon>
        <taxon>Pezizomycotina</taxon>
        <taxon>Sordariomycetes</taxon>
        <taxon>Hypocreomycetidae</taxon>
        <taxon>Hypocreales</taxon>
        <taxon>Nectriaceae</taxon>
        <taxon>Fusarium</taxon>
        <taxon>Fusarium solani species complex</taxon>
    </lineage>
</organism>
<keyword evidence="2" id="KW-1185">Reference proteome</keyword>
<reference evidence="1" key="1">
    <citation type="submission" date="2022-06" db="EMBL/GenBank/DDBJ databases">
        <title>Fusarium solani species complex genomes reveal bases of compartmentalisation and animal pathogenesis.</title>
        <authorList>
            <person name="Tsai I.J."/>
        </authorList>
    </citation>
    <scope>NUCLEOTIDE SEQUENCE</scope>
    <source>
        <strain evidence="1">Fu6.1</strain>
    </source>
</reference>
<proteinExistence type="predicted"/>
<protein>
    <submittedName>
        <fullName evidence="1">Zn(2)-C6 fungal-type domain-containing protein</fullName>
    </submittedName>
</protein>
<evidence type="ECO:0000313" key="2">
    <source>
        <dbReference type="Proteomes" id="UP001065298"/>
    </source>
</evidence>
<sequence length="970" mass="109050">MSNSRSRRTHSFGGCKTCRKRHLKCDQSVPKCNRCRLAGLACEGFTPALRWLISTGKEVYDRQPPQLAEAGGEQFSRRHLYTEKGRESMSSALVNNVPSTIAAALSEIDEESKSLEIEDHSSSTYEVGPFRVFKFESEPCHSVGTAISDPVSFGGMDIDDLSEGYSESVIFDPMRPETSTDFSSSSLDFLQWGDLFTWDVSILDNPPLPMNPQDGLGALPMNLNWPTEPTVNFSETLDPMLSVDTTPDDVAWPQIDLVGDAALLLRHFNDDVISQMGSLPINEKSAWRTLHYPAAIMTLSQLTVLDADKDQIKHANLAIFYALIAVSSFHLSLNSATFPALARPGDHWKSLSNRTYEAAKHHLRLSLEKECQPPNKAKYKEQLMGISAVLATSLLSGNQDDTRWCLTEMERLISWRGLTKPSISRRARILHNIYAWMRIVSESTYVFRDENHTIEAPFSRSNMTKRQQTNNVPVQSINPDITPDNFLHLEPRKLHSSHGQKESRRDIKAIHLADTSQDHENMYMQIYGVPETWLSLVSQITRLANVMDRLSTRKKSDAEILVSLQPRASYLENAVCLFKSRHEAETDSTASLSPVPGGTPHMHMVRALGSALVIFFYRRIRNVNPLVLQDSVNDVIEFLHSFDDALEQHGLLGPGTAWPAFIAGAEAMSIRQRHHISAWLDKGFSKSGFESYRVTKDVLVEVWRRRDEAEGSGDCSTWMDPGAKLQVIGAGLSRTGTASFSKALEILLDGPVYHGGTQSTLGPEAEIKTWIKVLNQWPPKDEATRRANLDLIKSRTDGFVAITDSPGCGLVSELMTLYPDAKVICTVRDADAWQRSMEAVGNAATQWFLRFVLFPLPTMRFFVDYIDALRRQWLIMYGEREPVTSKVYHQQIAWLKENVPQDRLFFVDVKDGWEPLCRALDLPVPKDVPFPRINDGQAIESFAKWHVNRGLMRWLGIFGVVGASAWAVLR</sequence>